<sequence length="102" mass="11234">MTVVKINAIDVPEGSGDALAERFAPRAGAMDDVPGFEGFELLRPEDGRATWLVITRWADEDSFAAWRDSPNFREGHGRPEGQRPVGISSEVWNYSTAVRSGQ</sequence>
<keyword evidence="2" id="KW-0503">Monooxygenase</keyword>
<dbReference type="SUPFAM" id="SSF54909">
    <property type="entry name" value="Dimeric alpha+beta barrel"/>
    <property type="match status" value="1"/>
</dbReference>
<name>A0A3Q8WUD9_9ACTO</name>
<dbReference type="PANTHER" id="PTHR34474:SF2">
    <property type="entry name" value="SIGNAL TRANSDUCTION PROTEIN TRAP"/>
    <property type="match status" value="1"/>
</dbReference>
<dbReference type="PROSITE" id="PS51725">
    <property type="entry name" value="ABM"/>
    <property type="match status" value="1"/>
</dbReference>
<gene>
    <name evidence="2" type="ORF">EJO69_08410</name>
</gene>
<dbReference type="Pfam" id="PF03992">
    <property type="entry name" value="ABM"/>
    <property type="match status" value="1"/>
</dbReference>
<proteinExistence type="predicted"/>
<dbReference type="GO" id="GO:0004497">
    <property type="term" value="F:monooxygenase activity"/>
    <property type="evidence" value="ECO:0007669"/>
    <property type="project" value="UniProtKB-KW"/>
</dbReference>
<dbReference type="InterPro" id="IPR011008">
    <property type="entry name" value="Dimeric_a/b-barrel"/>
</dbReference>
<reference evidence="2 3" key="1">
    <citation type="submission" date="2018-12" db="EMBL/GenBank/DDBJ databases">
        <title>Complete genome sequence of Flaviflexus salsibiostraticola KCTC 33148.</title>
        <authorList>
            <person name="Bae J.-W."/>
        </authorList>
    </citation>
    <scope>NUCLEOTIDE SEQUENCE [LARGE SCALE GENOMIC DNA]</scope>
    <source>
        <strain evidence="2 3">KCTC 33148</strain>
    </source>
</reference>
<dbReference type="RefSeq" id="WP_126040966.1">
    <property type="nucleotide sequence ID" value="NZ_CP034438.1"/>
</dbReference>
<dbReference type="OrthoDB" id="5518003at2"/>
<dbReference type="EMBL" id="CP034438">
    <property type="protein sequence ID" value="AZN30324.1"/>
    <property type="molecule type" value="Genomic_DNA"/>
</dbReference>
<dbReference type="KEGG" id="fsl:EJO69_08410"/>
<dbReference type="InterPro" id="IPR050404">
    <property type="entry name" value="Heme-degrading_MO"/>
</dbReference>
<organism evidence="2 3">
    <name type="scientific">Flaviflexus salsibiostraticola</name>
    <dbReference type="NCBI Taxonomy" id="1282737"/>
    <lineage>
        <taxon>Bacteria</taxon>
        <taxon>Bacillati</taxon>
        <taxon>Actinomycetota</taxon>
        <taxon>Actinomycetes</taxon>
        <taxon>Actinomycetales</taxon>
        <taxon>Actinomycetaceae</taxon>
        <taxon>Flaviflexus</taxon>
    </lineage>
</organism>
<evidence type="ECO:0000259" key="1">
    <source>
        <dbReference type="PROSITE" id="PS51725"/>
    </source>
</evidence>
<evidence type="ECO:0000313" key="3">
    <source>
        <dbReference type="Proteomes" id="UP000270021"/>
    </source>
</evidence>
<keyword evidence="3" id="KW-1185">Reference proteome</keyword>
<dbReference type="Proteomes" id="UP000270021">
    <property type="component" value="Chromosome"/>
</dbReference>
<feature type="domain" description="ABM" evidence="1">
    <location>
        <begin position="3"/>
        <end position="91"/>
    </location>
</feature>
<dbReference type="InterPro" id="IPR007138">
    <property type="entry name" value="ABM_dom"/>
</dbReference>
<accession>A0A3Q8WUD9</accession>
<dbReference type="Gene3D" id="3.30.70.100">
    <property type="match status" value="1"/>
</dbReference>
<evidence type="ECO:0000313" key="2">
    <source>
        <dbReference type="EMBL" id="AZN30324.1"/>
    </source>
</evidence>
<protein>
    <submittedName>
        <fullName evidence="2">Antibiotic biosynthesis monooxygenase</fullName>
    </submittedName>
</protein>
<dbReference type="AlphaFoldDB" id="A0A3Q8WUD9"/>
<dbReference type="PANTHER" id="PTHR34474">
    <property type="entry name" value="SIGNAL TRANSDUCTION PROTEIN TRAP"/>
    <property type="match status" value="1"/>
</dbReference>
<keyword evidence="2" id="KW-0560">Oxidoreductase</keyword>